<accession>M4B390</accession>
<dbReference type="Proteomes" id="UP000011713">
    <property type="component" value="Unassembled WGS sequence"/>
</dbReference>
<keyword evidence="2" id="KW-1185">Reference proteome</keyword>
<dbReference type="AlphaFoldDB" id="M4B390"/>
<dbReference type="InParanoid" id="M4B390"/>
<proteinExistence type="predicted"/>
<name>M4B390_HYAAE</name>
<evidence type="ECO:0000313" key="1">
    <source>
        <dbReference type="EnsemblProtists" id="HpaP800738"/>
    </source>
</evidence>
<sequence length="49" mass="5500">MAVLDPRPVEGASERGVSPRACCAPSHQLWARTAQERCKRTLYPYLTVK</sequence>
<dbReference type="VEuPathDB" id="FungiDB:HpaG800738"/>
<organism evidence="1 2">
    <name type="scientific">Hyaloperonospora arabidopsidis (strain Emoy2)</name>
    <name type="common">Downy mildew agent</name>
    <name type="synonym">Peronospora arabidopsidis</name>
    <dbReference type="NCBI Taxonomy" id="559515"/>
    <lineage>
        <taxon>Eukaryota</taxon>
        <taxon>Sar</taxon>
        <taxon>Stramenopiles</taxon>
        <taxon>Oomycota</taxon>
        <taxon>Peronosporomycetes</taxon>
        <taxon>Peronosporales</taxon>
        <taxon>Peronosporaceae</taxon>
        <taxon>Hyaloperonospora</taxon>
    </lineage>
</organism>
<dbReference type="EMBL" id="JH598179">
    <property type="status" value="NOT_ANNOTATED_CDS"/>
    <property type="molecule type" value="Genomic_DNA"/>
</dbReference>
<dbReference type="HOGENOM" id="CLU_3145697_0_0_1"/>
<dbReference type="EnsemblProtists" id="HpaT800738">
    <property type="protein sequence ID" value="HpaP800738"/>
    <property type="gene ID" value="HpaG800738"/>
</dbReference>
<reference evidence="1" key="2">
    <citation type="submission" date="2015-06" db="UniProtKB">
        <authorList>
            <consortium name="EnsemblProtists"/>
        </authorList>
    </citation>
    <scope>IDENTIFICATION</scope>
    <source>
        <strain evidence="1">Emoy2</strain>
    </source>
</reference>
<evidence type="ECO:0000313" key="2">
    <source>
        <dbReference type="Proteomes" id="UP000011713"/>
    </source>
</evidence>
<protein>
    <submittedName>
        <fullName evidence="1">Uncharacterized protein</fullName>
    </submittedName>
</protein>
<reference evidence="2" key="1">
    <citation type="journal article" date="2010" name="Science">
        <title>Signatures of adaptation to obligate biotrophy in the Hyaloperonospora arabidopsidis genome.</title>
        <authorList>
            <person name="Baxter L."/>
            <person name="Tripathy S."/>
            <person name="Ishaque N."/>
            <person name="Boot N."/>
            <person name="Cabral A."/>
            <person name="Kemen E."/>
            <person name="Thines M."/>
            <person name="Ah-Fong A."/>
            <person name="Anderson R."/>
            <person name="Badejoko W."/>
            <person name="Bittner-Eddy P."/>
            <person name="Boore J.L."/>
            <person name="Chibucos M.C."/>
            <person name="Coates M."/>
            <person name="Dehal P."/>
            <person name="Delehaunty K."/>
            <person name="Dong S."/>
            <person name="Downton P."/>
            <person name="Dumas B."/>
            <person name="Fabro G."/>
            <person name="Fronick C."/>
            <person name="Fuerstenberg S.I."/>
            <person name="Fulton L."/>
            <person name="Gaulin E."/>
            <person name="Govers F."/>
            <person name="Hughes L."/>
            <person name="Humphray S."/>
            <person name="Jiang R.H."/>
            <person name="Judelson H."/>
            <person name="Kamoun S."/>
            <person name="Kyung K."/>
            <person name="Meijer H."/>
            <person name="Minx P."/>
            <person name="Morris P."/>
            <person name="Nelson J."/>
            <person name="Phuntumart V."/>
            <person name="Qutob D."/>
            <person name="Rehmany A."/>
            <person name="Rougon-Cardoso A."/>
            <person name="Ryden P."/>
            <person name="Torto-Alalibo T."/>
            <person name="Studholme D."/>
            <person name="Wang Y."/>
            <person name="Win J."/>
            <person name="Wood J."/>
            <person name="Clifton S.W."/>
            <person name="Rogers J."/>
            <person name="Van den Ackerveken G."/>
            <person name="Jones J.D."/>
            <person name="McDowell J.M."/>
            <person name="Beynon J."/>
            <person name="Tyler B.M."/>
        </authorList>
    </citation>
    <scope>NUCLEOTIDE SEQUENCE [LARGE SCALE GENOMIC DNA]</scope>
    <source>
        <strain evidence="2">Emoy2</strain>
    </source>
</reference>